<dbReference type="Proteomes" id="UP000666369">
    <property type="component" value="Unassembled WGS sequence"/>
</dbReference>
<comment type="catalytic activity">
    <reaction evidence="1">
        <text>ATP + protein L-histidine = ADP + protein N-phospho-L-histidine.</text>
        <dbReference type="EC" id="2.7.13.3"/>
    </reaction>
</comment>
<dbReference type="CDD" id="cd00075">
    <property type="entry name" value="HATPase"/>
    <property type="match status" value="1"/>
</dbReference>
<evidence type="ECO:0000256" key="3">
    <source>
        <dbReference type="ARBA" id="ARBA00012438"/>
    </source>
</evidence>
<evidence type="ECO:0000313" key="15">
    <source>
        <dbReference type="Proteomes" id="UP000666369"/>
    </source>
</evidence>
<dbReference type="InterPro" id="IPR036890">
    <property type="entry name" value="HATPase_C_sf"/>
</dbReference>
<dbReference type="EC" id="2.7.13.3" evidence="3"/>
<dbReference type="Pfam" id="PF00512">
    <property type="entry name" value="HisKA"/>
    <property type="match status" value="1"/>
</dbReference>
<accession>A0ABX0FMG6</accession>
<dbReference type="InterPro" id="IPR004358">
    <property type="entry name" value="Sig_transdc_His_kin-like_C"/>
</dbReference>
<dbReference type="CDD" id="cd06225">
    <property type="entry name" value="HAMP"/>
    <property type="match status" value="1"/>
</dbReference>
<dbReference type="RefSeq" id="WP_166104777.1">
    <property type="nucleotide sequence ID" value="NZ_JAADJT010000006.1"/>
</dbReference>
<proteinExistence type="predicted"/>
<dbReference type="PRINTS" id="PR00344">
    <property type="entry name" value="BCTRLSENSOR"/>
</dbReference>
<keyword evidence="6" id="KW-0547">Nucleotide-binding</keyword>
<dbReference type="SMART" id="SM00387">
    <property type="entry name" value="HATPase_c"/>
    <property type="match status" value="1"/>
</dbReference>
<keyword evidence="11" id="KW-0812">Transmembrane</keyword>
<dbReference type="InterPro" id="IPR005467">
    <property type="entry name" value="His_kinase_dom"/>
</dbReference>
<dbReference type="PANTHER" id="PTHR42878">
    <property type="entry name" value="TWO-COMPONENT HISTIDINE KINASE"/>
    <property type="match status" value="1"/>
</dbReference>
<keyword evidence="11" id="KW-1133">Transmembrane helix</keyword>
<dbReference type="InterPro" id="IPR003661">
    <property type="entry name" value="HisK_dim/P_dom"/>
</dbReference>
<dbReference type="Gene3D" id="6.10.340.10">
    <property type="match status" value="1"/>
</dbReference>
<evidence type="ECO:0000256" key="1">
    <source>
        <dbReference type="ARBA" id="ARBA00000085"/>
    </source>
</evidence>
<dbReference type="InterPro" id="IPR003660">
    <property type="entry name" value="HAMP_dom"/>
</dbReference>
<evidence type="ECO:0000259" key="12">
    <source>
        <dbReference type="PROSITE" id="PS50109"/>
    </source>
</evidence>
<evidence type="ECO:0000256" key="4">
    <source>
        <dbReference type="ARBA" id="ARBA00022553"/>
    </source>
</evidence>
<dbReference type="Gene3D" id="3.30.565.10">
    <property type="entry name" value="Histidine kinase-like ATPase, C-terminal domain"/>
    <property type="match status" value="1"/>
</dbReference>
<evidence type="ECO:0000256" key="7">
    <source>
        <dbReference type="ARBA" id="ARBA00022777"/>
    </source>
</evidence>
<dbReference type="SMART" id="SM00304">
    <property type="entry name" value="HAMP"/>
    <property type="match status" value="1"/>
</dbReference>
<protein>
    <recommendedName>
        <fullName evidence="3">histidine kinase</fullName>
        <ecNumber evidence="3">2.7.13.3</ecNumber>
    </recommendedName>
</protein>
<dbReference type="PANTHER" id="PTHR42878:SF7">
    <property type="entry name" value="SENSOR HISTIDINE KINASE GLRK"/>
    <property type="match status" value="1"/>
</dbReference>
<name>A0ABX0FMG6_9BURK</name>
<dbReference type="SUPFAM" id="SSF47384">
    <property type="entry name" value="Homodimeric domain of signal transducing histidine kinase"/>
    <property type="match status" value="1"/>
</dbReference>
<comment type="caution">
    <text evidence="14">The sequence shown here is derived from an EMBL/GenBank/DDBJ whole genome shotgun (WGS) entry which is preliminary data.</text>
</comment>
<keyword evidence="9" id="KW-0902">Two-component regulatory system</keyword>
<evidence type="ECO:0000256" key="6">
    <source>
        <dbReference type="ARBA" id="ARBA00022741"/>
    </source>
</evidence>
<evidence type="ECO:0000259" key="13">
    <source>
        <dbReference type="PROSITE" id="PS50885"/>
    </source>
</evidence>
<dbReference type="InterPro" id="IPR050351">
    <property type="entry name" value="BphY/WalK/GraS-like"/>
</dbReference>
<gene>
    <name evidence="14" type="ORF">GW587_15740</name>
</gene>
<evidence type="ECO:0000256" key="8">
    <source>
        <dbReference type="ARBA" id="ARBA00022840"/>
    </source>
</evidence>
<keyword evidence="4" id="KW-0597">Phosphoprotein</keyword>
<dbReference type="PROSITE" id="PS50885">
    <property type="entry name" value="HAMP"/>
    <property type="match status" value="1"/>
</dbReference>
<comment type="subcellular location">
    <subcellularLocation>
        <location evidence="2">Membrane</location>
    </subcellularLocation>
</comment>
<dbReference type="CDD" id="cd00082">
    <property type="entry name" value="HisKA"/>
    <property type="match status" value="1"/>
</dbReference>
<keyword evidence="15" id="KW-1185">Reference proteome</keyword>
<dbReference type="Gene3D" id="1.10.287.130">
    <property type="match status" value="1"/>
</dbReference>
<dbReference type="EMBL" id="JAADJT010000006">
    <property type="protein sequence ID" value="NGZ85697.1"/>
    <property type="molecule type" value="Genomic_DNA"/>
</dbReference>
<sequence length="516" mass="56062">MKLTLSQRLSLVFAILLLACCGASAWLQIRAAIMHEMEVVQGLSRGLARSIALDAQLMHADADAAPEAAATDPADASGATGGAPPSEGLGPEAVRRLFSKLMVVNPSVEVYLLDMEGRVVGHAAPAGSLKRDRVDLEPVRRLLDNQPLPIQGDDPRSTNGRKVFSAAVLRMGEQKVGYIYVILQSVEHDRLAARATASSVLRTTLWSMALVALLGLIAGLIAFRLITRPLGRLTANMRQLDTKADQLVLPAPVSGGSRDEIAILEQAFSEMAARINEQWQTMRQLDQDRREVVANISHDLRTPLGSLHGYLETLSLKDGTLDAAERQRYLGIALAQSRKVGGLAQALFELARLEHGAVEPELEAFSISDLIQDVFQKFELKAQERNVRLMATLPHPAPMVRADLGMIERVLTNLFDNAIRHTPAGGEVEIVVEPARDGKVQLIVADTGPGIPPEMRDVLFRRPFALRGERREGGLGLLIVNRIMQLHGGGIELLGADDLARQQRQGAVFRFALPAG</sequence>
<dbReference type="InterPro" id="IPR003594">
    <property type="entry name" value="HATPase_dom"/>
</dbReference>
<dbReference type="SUPFAM" id="SSF55874">
    <property type="entry name" value="ATPase domain of HSP90 chaperone/DNA topoisomerase II/histidine kinase"/>
    <property type="match status" value="1"/>
</dbReference>
<dbReference type="GO" id="GO:0016301">
    <property type="term" value="F:kinase activity"/>
    <property type="evidence" value="ECO:0007669"/>
    <property type="project" value="UniProtKB-KW"/>
</dbReference>
<feature type="domain" description="HAMP" evidence="13">
    <location>
        <begin position="224"/>
        <end position="280"/>
    </location>
</feature>
<feature type="domain" description="Histidine kinase" evidence="12">
    <location>
        <begin position="295"/>
        <end position="516"/>
    </location>
</feature>
<evidence type="ECO:0000256" key="2">
    <source>
        <dbReference type="ARBA" id="ARBA00004370"/>
    </source>
</evidence>
<feature type="region of interest" description="Disordered" evidence="10">
    <location>
        <begin position="64"/>
        <end position="87"/>
    </location>
</feature>
<dbReference type="SMART" id="SM00388">
    <property type="entry name" value="HisKA"/>
    <property type="match status" value="1"/>
</dbReference>
<organism evidence="14 15">
    <name type="scientific">Duganella aceris</name>
    <dbReference type="NCBI Taxonomy" id="2703883"/>
    <lineage>
        <taxon>Bacteria</taxon>
        <taxon>Pseudomonadati</taxon>
        <taxon>Pseudomonadota</taxon>
        <taxon>Betaproteobacteria</taxon>
        <taxon>Burkholderiales</taxon>
        <taxon>Oxalobacteraceae</taxon>
        <taxon>Telluria group</taxon>
        <taxon>Duganella</taxon>
    </lineage>
</organism>
<dbReference type="PROSITE" id="PS50109">
    <property type="entry name" value="HIS_KIN"/>
    <property type="match status" value="1"/>
</dbReference>
<dbReference type="InterPro" id="IPR036097">
    <property type="entry name" value="HisK_dim/P_sf"/>
</dbReference>
<evidence type="ECO:0000313" key="14">
    <source>
        <dbReference type="EMBL" id="NGZ85697.1"/>
    </source>
</evidence>
<keyword evidence="7 14" id="KW-0418">Kinase</keyword>
<keyword evidence="5" id="KW-0808">Transferase</keyword>
<evidence type="ECO:0000256" key="9">
    <source>
        <dbReference type="ARBA" id="ARBA00023012"/>
    </source>
</evidence>
<keyword evidence="11" id="KW-0472">Membrane</keyword>
<dbReference type="Pfam" id="PF00672">
    <property type="entry name" value="HAMP"/>
    <property type="match status" value="1"/>
</dbReference>
<evidence type="ECO:0000256" key="5">
    <source>
        <dbReference type="ARBA" id="ARBA00022679"/>
    </source>
</evidence>
<dbReference type="PROSITE" id="PS51257">
    <property type="entry name" value="PROKAR_LIPOPROTEIN"/>
    <property type="match status" value="1"/>
</dbReference>
<feature type="transmembrane region" description="Helical" evidence="11">
    <location>
        <begin position="205"/>
        <end position="227"/>
    </location>
</feature>
<reference evidence="15" key="1">
    <citation type="submission" date="2023-07" db="EMBL/GenBank/DDBJ databases">
        <title>Duganella aceri sp. nov., isolated from tree sap.</title>
        <authorList>
            <person name="Kim I.S."/>
        </authorList>
    </citation>
    <scope>NUCLEOTIDE SEQUENCE [LARGE SCALE GENOMIC DNA]</scope>
    <source>
        <strain evidence="15">SAP-35</strain>
    </source>
</reference>
<evidence type="ECO:0000256" key="11">
    <source>
        <dbReference type="SAM" id="Phobius"/>
    </source>
</evidence>
<dbReference type="Pfam" id="PF02518">
    <property type="entry name" value="HATPase_c"/>
    <property type="match status" value="1"/>
</dbReference>
<evidence type="ECO:0000256" key="10">
    <source>
        <dbReference type="SAM" id="MobiDB-lite"/>
    </source>
</evidence>
<keyword evidence="8" id="KW-0067">ATP-binding</keyword>